<organism evidence="2 3">
    <name type="scientific">Mycobacterium basiliense</name>
    <dbReference type="NCBI Taxonomy" id="2094119"/>
    <lineage>
        <taxon>Bacteria</taxon>
        <taxon>Bacillati</taxon>
        <taxon>Actinomycetota</taxon>
        <taxon>Actinomycetes</taxon>
        <taxon>Mycobacteriales</taxon>
        <taxon>Mycobacteriaceae</taxon>
        <taxon>Mycobacterium</taxon>
    </lineage>
</organism>
<dbReference type="KEGG" id="mbai:MB901379_02607"/>
<dbReference type="EMBL" id="LR130759">
    <property type="protein sequence ID" value="VDM89040.1"/>
    <property type="molecule type" value="Genomic_DNA"/>
</dbReference>
<name>A0A447GEW0_9MYCO</name>
<dbReference type="AlphaFoldDB" id="A0A447GEW0"/>
<evidence type="ECO:0000313" key="3">
    <source>
        <dbReference type="Proteomes" id="UP000269998"/>
    </source>
</evidence>
<keyword evidence="3" id="KW-1185">Reference proteome</keyword>
<protein>
    <submittedName>
        <fullName evidence="2">Uncharacterized protein</fullName>
    </submittedName>
</protein>
<dbReference type="Proteomes" id="UP000269998">
    <property type="component" value="Chromosome"/>
</dbReference>
<evidence type="ECO:0000313" key="2">
    <source>
        <dbReference type="EMBL" id="VDM89040.1"/>
    </source>
</evidence>
<gene>
    <name evidence="2" type="ORF">MB901379_02607</name>
</gene>
<sequence>MRGSRCMRAPDTRTVARANTGVVAGSDRTCGFAGLRLPPVSRPRRDRSFGYYQHQAKMALYCRACVGTRMELSRRDHDVVVCIRCPRSLCRLGVRACVSLPSTRRRGGVSHVRLIGEKPARQWNLLARRVTRPRPIDAVPAHRATGTESACRSGTCRPSHRTPATNFAIAVDASYRQVSGRDPPNSNNRRPDPGLRNGRFGGRCTIRCGRCARNCTLNSIACAVGRRS</sequence>
<feature type="region of interest" description="Disordered" evidence="1">
    <location>
        <begin position="176"/>
        <end position="196"/>
    </location>
</feature>
<accession>A0A447GEW0</accession>
<evidence type="ECO:0000256" key="1">
    <source>
        <dbReference type="SAM" id="MobiDB-lite"/>
    </source>
</evidence>
<proteinExistence type="predicted"/>
<reference evidence="3" key="1">
    <citation type="submission" date="2018-02" db="EMBL/GenBank/DDBJ databases">
        <authorList>
            <person name="Seth-Smith MB H."/>
            <person name="Seth-Smith H."/>
        </authorList>
    </citation>
    <scope>NUCLEOTIDE SEQUENCE [LARGE SCALE GENOMIC DNA]</scope>
</reference>